<accession>A0A0A9FPS9</accession>
<name>A0A0A9FPS9_ARUDO</name>
<dbReference type="EMBL" id="GBRH01183071">
    <property type="protein sequence ID" value="JAE14825.1"/>
    <property type="molecule type" value="Transcribed_RNA"/>
</dbReference>
<organism evidence="1">
    <name type="scientific">Arundo donax</name>
    <name type="common">Giant reed</name>
    <name type="synonym">Donax arundinaceus</name>
    <dbReference type="NCBI Taxonomy" id="35708"/>
    <lineage>
        <taxon>Eukaryota</taxon>
        <taxon>Viridiplantae</taxon>
        <taxon>Streptophyta</taxon>
        <taxon>Embryophyta</taxon>
        <taxon>Tracheophyta</taxon>
        <taxon>Spermatophyta</taxon>
        <taxon>Magnoliopsida</taxon>
        <taxon>Liliopsida</taxon>
        <taxon>Poales</taxon>
        <taxon>Poaceae</taxon>
        <taxon>PACMAD clade</taxon>
        <taxon>Arundinoideae</taxon>
        <taxon>Arundineae</taxon>
        <taxon>Arundo</taxon>
    </lineage>
</organism>
<reference evidence="1" key="1">
    <citation type="submission" date="2014-09" db="EMBL/GenBank/DDBJ databases">
        <authorList>
            <person name="Magalhaes I.L.F."/>
            <person name="Oliveira U."/>
            <person name="Santos F.R."/>
            <person name="Vidigal T.H.D.A."/>
            <person name="Brescovit A.D."/>
            <person name="Santos A.J."/>
        </authorList>
    </citation>
    <scope>NUCLEOTIDE SEQUENCE</scope>
    <source>
        <tissue evidence="1">Shoot tissue taken approximately 20 cm above the soil surface</tissue>
    </source>
</reference>
<sequence length="41" mass="5131">MMNILINFMRPDYIFRRHSLKIKKYDHSFHCVFFVTVVLNR</sequence>
<evidence type="ECO:0000313" key="1">
    <source>
        <dbReference type="EMBL" id="JAE14825.1"/>
    </source>
</evidence>
<proteinExistence type="predicted"/>
<dbReference type="AlphaFoldDB" id="A0A0A9FPS9"/>
<protein>
    <submittedName>
        <fullName evidence="1">Uncharacterized protein</fullName>
    </submittedName>
</protein>
<reference evidence="1" key="2">
    <citation type="journal article" date="2015" name="Data Brief">
        <title>Shoot transcriptome of the giant reed, Arundo donax.</title>
        <authorList>
            <person name="Barrero R.A."/>
            <person name="Guerrero F.D."/>
            <person name="Moolhuijzen P."/>
            <person name="Goolsby J.A."/>
            <person name="Tidwell J."/>
            <person name="Bellgard S.E."/>
            <person name="Bellgard M.I."/>
        </authorList>
    </citation>
    <scope>NUCLEOTIDE SEQUENCE</scope>
    <source>
        <tissue evidence="1">Shoot tissue taken approximately 20 cm above the soil surface</tissue>
    </source>
</reference>